<gene>
    <name evidence="2" type="ORF">EKG83_30345</name>
</gene>
<name>A0A5Q0H595_SACSY</name>
<evidence type="ECO:0000313" key="2">
    <source>
        <dbReference type="EMBL" id="QFZ21114.1"/>
    </source>
</evidence>
<dbReference type="EMBL" id="CP034550">
    <property type="protein sequence ID" value="QFZ21114.1"/>
    <property type="molecule type" value="Genomic_DNA"/>
</dbReference>
<keyword evidence="3" id="KW-1185">Reference proteome</keyword>
<dbReference type="KEGG" id="ssyi:EKG83_30345"/>
<proteinExistence type="predicted"/>
<protein>
    <submittedName>
        <fullName evidence="2">VOC family protein</fullName>
    </submittedName>
</protein>
<dbReference type="Gene3D" id="3.10.180.10">
    <property type="entry name" value="2,3-Dihydroxybiphenyl 1,2-Dioxygenase, domain 1"/>
    <property type="match status" value="1"/>
</dbReference>
<dbReference type="PROSITE" id="PS51819">
    <property type="entry name" value="VOC"/>
    <property type="match status" value="1"/>
</dbReference>
<evidence type="ECO:0000259" key="1">
    <source>
        <dbReference type="PROSITE" id="PS51819"/>
    </source>
</evidence>
<dbReference type="SUPFAM" id="SSF54593">
    <property type="entry name" value="Glyoxalase/Bleomycin resistance protein/Dihydroxybiphenyl dioxygenase"/>
    <property type="match status" value="1"/>
</dbReference>
<dbReference type="CDD" id="cd06587">
    <property type="entry name" value="VOC"/>
    <property type="match status" value="1"/>
</dbReference>
<feature type="domain" description="VOC" evidence="1">
    <location>
        <begin position="6"/>
        <end position="123"/>
    </location>
</feature>
<reference evidence="3" key="1">
    <citation type="journal article" date="2021" name="Curr. Microbiol.">
        <title>Complete genome of nocamycin-producing strain Saccharothrix syringae NRRL B-16468 reveals the biosynthetic potential for secondary metabolites.</title>
        <authorList>
            <person name="Mo X."/>
            <person name="Yang S."/>
        </authorList>
    </citation>
    <scope>NUCLEOTIDE SEQUENCE [LARGE SCALE GENOMIC DNA]</scope>
    <source>
        <strain evidence="3">ATCC 51364 / DSM 43886 / JCM 6844 / KCTC 9398 / NBRC 14523 / NRRL B-16468 / INA 2240</strain>
    </source>
</reference>
<organism evidence="2 3">
    <name type="scientific">Saccharothrix syringae</name>
    <name type="common">Nocardiopsis syringae</name>
    <dbReference type="NCBI Taxonomy" id="103733"/>
    <lineage>
        <taxon>Bacteria</taxon>
        <taxon>Bacillati</taxon>
        <taxon>Actinomycetota</taxon>
        <taxon>Actinomycetes</taxon>
        <taxon>Pseudonocardiales</taxon>
        <taxon>Pseudonocardiaceae</taxon>
        <taxon>Saccharothrix</taxon>
    </lineage>
</organism>
<dbReference type="InterPro" id="IPR037523">
    <property type="entry name" value="VOC_core"/>
</dbReference>
<dbReference type="Proteomes" id="UP000325787">
    <property type="component" value="Chromosome"/>
</dbReference>
<dbReference type="RefSeq" id="WP_033431977.1">
    <property type="nucleotide sequence ID" value="NZ_CP034550.1"/>
</dbReference>
<dbReference type="Pfam" id="PF00903">
    <property type="entry name" value="Glyoxalase"/>
    <property type="match status" value="1"/>
</dbReference>
<evidence type="ECO:0000313" key="3">
    <source>
        <dbReference type="Proteomes" id="UP000325787"/>
    </source>
</evidence>
<dbReference type="OrthoDB" id="9792323at2"/>
<accession>A0A5Q0H595</accession>
<sequence>MATVTGPDFIALQVRDLDAAAAFYERHLGLRRAPAAPPGAVVFATSPVPFAVRVPLPGVDLDAAVPRPGTGVALWLRADDAGELHDELAGAGVPILAPPVVGPFGRTFTFADPDGYAVTVHDGA</sequence>
<dbReference type="AlphaFoldDB" id="A0A5Q0H595"/>
<dbReference type="InterPro" id="IPR029068">
    <property type="entry name" value="Glyas_Bleomycin-R_OHBP_Dase"/>
</dbReference>
<dbReference type="InterPro" id="IPR004360">
    <property type="entry name" value="Glyas_Fos-R_dOase_dom"/>
</dbReference>